<sequence>MEPTIKLTNFNSGKHEEASLSVETQASVNDMQPDNILTYENEVDASIDGNKSKHLQPQESTSIVSAAIPDQNNGQHNRILIAEDETDKSIDGYKPVYLESKKSPTGGQTASPEENYCIFCLGGGDLIHICSCSVISHKECALEYIRFPGSMNDCCCQCRAVRSWSLTLLT</sequence>
<gene>
    <name evidence="1" type="ORF">MNOR_LOCUS883</name>
</gene>
<dbReference type="Proteomes" id="UP001497623">
    <property type="component" value="Unassembled WGS sequence"/>
</dbReference>
<dbReference type="EMBL" id="CAXKWB010000210">
    <property type="protein sequence ID" value="CAL4059840.1"/>
    <property type="molecule type" value="Genomic_DNA"/>
</dbReference>
<dbReference type="AlphaFoldDB" id="A0AAV2PLX4"/>
<proteinExistence type="predicted"/>
<evidence type="ECO:0008006" key="3">
    <source>
        <dbReference type="Google" id="ProtNLM"/>
    </source>
</evidence>
<evidence type="ECO:0000313" key="1">
    <source>
        <dbReference type="EMBL" id="CAL4059840.1"/>
    </source>
</evidence>
<evidence type="ECO:0000313" key="2">
    <source>
        <dbReference type="Proteomes" id="UP001497623"/>
    </source>
</evidence>
<accession>A0AAV2PLX4</accession>
<keyword evidence="2" id="KW-1185">Reference proteome</keyword>
<protein>
    <recommendedName>
        <fullName evidence="3">Zinc finger PHD-type domain-containing protein</fullName>
    </recommendedName>
</protein>
<comment type="caution">
    <text evidence="1">The sequence shown here is derived from an EMBL/GenBank/DDBJ whole genome shotgun (WGS) entry which is preliminary data.</text>
</comment>
<reference evidence="1 2" key="1">
    <citation type="submission" date="2024-05" db="EMBL/GenBank/DDBJ databases">
        <authorList>
            <person name="Wallberg A."/>
        </authorList>
    </citation>
    <scope>NUCLEOTIDE SEQUENCE [LARGE SCALE GENOMIC DNA]</scope>
</reference>
<organism evidence="1 2">
    <name type="scientific">Meganyctiphanes norvegica</name>
    <name type="common">Northern krill</name>
    <name type="synonym">Thysanopoda norvegica</name>
    <dbReference type="NCBI Taxonomy" id="48144"/>
    <lineage>
        <taxon>Eukaryota</taxon>
        <taxon>Metazoa</taxon>
        <taxon>Ecdysozoa</taxon>
        <taxon>Arthropoda</taxon>
        <taxon>Crustacea</taxon>
        <taxon>Multicrustacea</taxon>
        <taxon>Malacostraca</taxon>
        <taxon>Eumalacostraca</taxon>
        <taxon>Eucarida</taxon>
        <taxon>Euphausiacea</taxon>
        <taxon>Euphausiidae</taxon>
        <taxon>Meganyctiphanes</taxon>
    </lineage>
</organism>
<name>A0AAV2PLX4_MEGNR</name>